<keyword evidence="10" id="KW-1185">Reference proteome</keyword>
<feature type="domain" description="Fe2OG dioxygenase" evidence="8">
    <location>
        <begin position="78"/>
        <end position="179"/>
    </location>
</feature>
<dbReference type="NCBIfam" id="NF003974">
    <property type="entry name" value="PRK05467.1-3"/>
    <property type="match status" value="1"/>
</dbReference>
<dbReference type="Gene3D" id="4.10.860.20">
    <property type="entry name" value="Rabenosyn, Rab binding domain"/>
    <property type="match status" value="1"/>
</dbReference>
<dbReference type="InterPro" id="IPR041097">
    <property type="entry name" value="PKHD_C"/>
</dbReference>
<dbReference type="GO" id="GO:0006974">
    <property type="term" value="P:DNA damage response"/>
    <property type="evidence" value="ECO:0007669"/>
    <property type="project" value="TreeGrafter"/>
</dbReference>
<keyword evidence="3 7" id="KW-0847">Vitamin C</keyword>
<dbReference type="Proteomes" id="UP000247540">
    <property type="component" value="Unassembled WGS sequence"/>
</dbReference>
<dbReference type="GO" id="GO:0016706">
    <property type="term" value="F:2-oxoglutarate-dependent dioxygenase activity"/>
    <property type="evidence" value="ECO:0007669"/>
    <property type="project" value="UniProtKB-UniRule"/>
</dbReference>
<reference evidence="9 10" key="1">
    <citation type="submission" date="2018-06" db="EMBL/GenBank/DDBJ databases">
        <title>Genomic Encyclopedia of Type Strains, Phase III (KMG-III): the genomes of soil and plant-associated and newly described type strains.</title>
        <authorList>
            <person name="Whitman W."/>
        </authorList>
    </citation>
    <scope>NUCLEOTIDE SEQUENCE [LARGE SCALE GENOMIC DNA]</scope>
    <source>
        <strain evidence="9 10">CECT 7646</strain>
    </source>
</reference>
<evidence type="ECO:0000256" key="2">
    <source>
        <dbReference type="ARBA" id="ARBA00022723"/>
    </source>
</evidence>
<name>A0A318SW61_9BURK</name>
<evidence type="ECO:0000259" key="8">
    <source>
        <dbReference type="PROSITE" id="PS51471"/>
    </source>
</evidence>
<dbReference type="Gene3D" id="2.60.120.620">
    <property type="entry name" value="q2cbj1_9rhob like domain"/>
    <property type="match status" value="1"/>
</dbReference>
<accession>A0A318SW61</accession>
<dbReference type="RefSeq" id="WP_110466362.1">
    <property type="nucleotide sequence ID" value="NZ_JAMOFZ010000019.1"/>
</dbReference>
<dbReference type="NCBIfam" id="NF003975">
    <property type="entry name" value="PRK05467.1-4"/>
    <property type="match status" value="1"/>
</dbReference>
<keyword evidence="4 7" id="KW-0223">Dioxygenase</keyword>
<dbReference type="Pfam" id="PF18331">
    <property type="entry name" value="PKHD_C"/>
    <property type="match status" value="1"/>
</dbReference>
<dbReference type="EMBL" id="QJTC01000020">
    <property type="protein sequence ID" value="PYE75094.1"/>
    <property type="molecule type" value="Genomic_DNA"/>
</dbReference>
<dbReference type="GO" id="GO:0031418">
    <property type="term" value="F:L-ascorbic acid binding"/>
    <property type="evidence" value="ECO:0007669"/>
    <property type="project" value="UniProtKB-KW"/>
</dbReference>
<feature type="binding site" evidence="7">
    <location>
        <position position="97"/>
    </location>
    <ligand>
        <name>Fe cation</name>
        <dbReference type="ChEBI" id="CHEBI:24875"/>
    </ligand>
</feature>
<proteinExistence type="inferred from homology"/>
<evidence type="ECO:0000256" key="6">
    <source>
        <dbReference type="ARBA" id="ARBA00023004"/>
    </source>
</evidence>
<dbReference type="InterPro" id="IPR023550">
    <property type="entry name" value="PKHD_hydroxylase"/>
</dbReference>
<gene>
    <name evidence="9" type="ORF">DFQ15_12047</name>
</gene>
<feature type="binding site" evidence="7">
    <location>
        <position position="170"/>
    </location>
    <ligand>
        <name>2-oxoglutarate</name>
        <dbReference type="ChEBI" id="CHEBI:16810"/>
    </ligand>
</feature>
<comment type="cofactor">
    <cofactor evidence="7">
        <name>Fe(2+)</name>
        <dbReference type="ChEBI" id="CHEBI:29033"/>
    </cofactor>
    <text evidence="7">Binds 1 Fe(2+) ion per subunit.</text>
</comment>
<evidence type="ECO:0000256" key="1">
    <source>
        <dbReference type="ARBA" id="ARBA00001961"/>
    </source>
</evidence>
<dbReference type="InterPro" id="IPR006620">
    <property type="entry name" value="Pro_4_hyd_alph"/>
</dbReference>
<protein>
    <submittedName>
        <fullName evidence="9">PKHD-type hydroxylase</fullName>
    </submittedName>
</protein>
<dbReference type="GO" id="GO:0005506">
    <property type="term" value="F:iron ion binding"/>
    <property type="evidence" value="ECO:0007669"/>
    <property type="project" value="UniProtKB-UniRule"/>
</dbReference>
<dbReference type="AlphaFoldDB" id="A0A318SW61"/>
<evidence type="ECO:0000313" key="10">
    <source>
        <dbReference type="Proteomes" id="UP000247540"/>
    </source>
</evidence>
<dbReference type="Pfam" id="PF13640">
    <property type="entry name" value="2OG-FeII_Oxy_3"/>
    <property type="match status" value="1"/>
</dbReference>
<evidence type="ECO:0000256" key="3">
    <source>
        <dbReference type="ARBA" id="ARBA00022896"/>
    </source>
</evidence>
<dbReference type="OrthoDB" id="9812472at2"/>
<comment type="cofactor">
    <cofactor evidence="1 7">
        <name>L-ascorbate</name>
        <dbReference type="ChEBI" id="CHEBI:38290"/>
    </cofactor>
</comment>
<dbReference type="PANTHER" id="PTHR41536">
    <property type="entry name" value="PKHD-TYPE HYDROXYLASE YBIX"/>
    <property type="match status" value="1"/>
</dbReference>
<dbReference type="InterPro" id="IPR005123">
    <property type="entry name" value="Oxoglu/Fe-dep_dioxygenase_dom"/>
</dbReference>
<keyword evidence="5 7" id="KW-0560">Oxidoreductase</keyword>
<organism evidence="9 10">
    <name type="scientific">Xylophilus ampelinus</name>
    <dbReference type="NCBI Taxonomy" id="54067"/>
    <lineage>
        <taxon>Bacteria</taxon>
        <taxon>Pseudomonadati</taxon>
        <taxon>Pseudomonadota</taxon>
        <taxon>Betaproteobacteria</taxon>
        <taxon>Burkholderiales</taxon>
        <taxon>Xylophilus</taxon>
    </lineage>
</organism>
<comment type="caution">
    <text evidence="9">The sequence shown here is derived from an EMBL/GenBank/DDBJ whole genome shotgun (WGS) entry which is preliminary data.</text>
</comment>
<evidence type="ECO:0000256" key="5">
    <source>
        <dbReference type="ARBA" id="ARBA00023002"/>
    </source>
</evidence>
<keyword evidence="2 7" id="KW-0479">Metal-binding</keyword>
<feature type="binding site" evidence="7">
    <location>
        <position position="99"/>
    </location>
    <ligand>
        <name>Fe cation</name>
        <dbReference type="ChEBI" id="CHEBI:24875"/>
    </ligand>
</feature>
<feature type="binding site" evidence="7">
    <location>
        <position position="160"/>
    </location>
    <ligand>
        <name>Fe cation</name>
        <dbReference type="ChEBI" id="CHEBI:24875"/>
    </ligand>
</feature>
<dbReference type="GO" id="GO:0006879">
    <property type="term" value="P:intracellular iron ion homeostasis"/>
    <property type="evidence" value="ECO:0007669"/>
    <property type="project" value="TreeGrafter"/>
</dbReference>
<evidence type="ECO:0000256" key="7">
    <source>
        <dbReference type="HAMAP-Rule" id="MF_00657"/>
    </source>
</evidence>
<dbReference type="PANTHER" id="PTHR41536:SF1">
    <property type="entry name" value="PKHD-TYPE HYDROXYLASE YBIX"/>
    <property type="match status" value="1"/>
</dbReference>
<dbReference type="PROSITE" id="PS51471">
    <property type="entry name" value="FE2OG_OXY"/>
    <property type="match status" value="1"/>
</dbReference>
<sequence>MLLHVREVLTPAEVTRAREILAGAPWGDGRITAGSQSAEAKNNEQLPEDCDATRAVQQLLLRGLERHAVFFSAALPKQISPPLFNRYGGAANSFGNHVDSAVRYLRNGAGRVRTDISCTLFLSEPGEYDGGELMVEDTFGEQRVKLAAGDLVLYPGTSVHRVEPVTRGHRVASYFWIQSMVRGDEQRRLLFEMDKHLRRLRSGAHLGETDPSVIGLTSTYHNLLRMWLDV</sequence>
<dbReference type="SMART" id="SM00702">
    <property type="entry name" value="P4Hc"/>
    <property type="match status" value="1"/>
</dbReference>
<dbReference type="InterPro" id="IPR044862">
    <property type="entry name" value="Pro_4_hyd_alph_FE2OG_OXY"/>
</dbReference>
<keyword evidence="6 7" id="KW-0408">Iron</keyword>
<evidence type="ECO:0000256" key="4">
    <source>
        <dbReference type="ARBA" id="ARBA00022964"/>
    </source>
</evidence>
<dbReference type="HAMAP" id="MF_00657">
    <property type="entry name" value="Hydroxyl_YbiX"/>
    <property type="match status" value="1"/>
</dbReference>
<evidence type="ECO:0000313" key="9">
    <source>
        <dbReference type="EMBL" id="PYE75094.1"/>
    </source>
</evidence>